<reference evidence="9" key="1">
    <citation type="submission" date="2019-06" db="EMBL/GenBank/DDBJ databases">
        <authorList>
            <consortium name="Wellcome Sanger Institute Data Sharing"/>
        </authorList>
    </citation>
    <scope>NUCLEOTIDE SEQUENCE [LARGE SCALE GENOMIC DNA]</scope>
</reference>
<keyword evidence="10" id="KW-1185">Reference proteome</keyword>
<proteinExistence type="predicted"/>
<dbReference type="GO" id="GO:0005911">
    <property type="term" value="C:cell-cell junction"/>
    <property type="evidence" value="ECO:0007669"/>
    <property type="project" value="TreeGrafter"/>
</dbReference>
<sequence>MKLMLKAPLLHFLLFCAAQTSVNADGFVRSELDKTVSLTCLTQGGSGTQAKEELVWLRNGAQVQLMDGNKHGSSSLCVTPVTREDNTATFTCQLKSDASVNASVTLDITYAPMLSGVEEVTVEEQAVLVLQCDIQSNPHVSVLWLKEENQLDLSVGSFVVTSNGFTTELRVNKVDRRLHQGKYECKTVSHVYGTRSKVFNVTVEDKTLKFPLMPMVAGLVVVACTALLAVASRWKRIAKVTYMQIYIHILTQDYHWKAF</sequence>
<feature type="domain" description="Ig-like" evidence="8">
    <location>
        <begin position="112"/>
        <end position="202"/>
    </location>
</feature>
<dbReference type="GO" id="GO:0005886">
    <property type="term" value="C:plasma membrane"/>
    <property type="evidence" value="ECO:0007669"/>
    <property type="project" value="TreeGrafter"/>
</dbReference>
<dbReference type="InterPro" id="IPR013151">
    <property type="entry name" value="Immunoglobulin_dom"/>
</dbReference>
<dbReference type="Proteomes" id="UP000472263">
    <property type="component" value="Chromosome 14"/>
</dbReference>
<evidence type="ECO:0000256" key="2">
    <source>
        <dbReference type="ARBA" id="ARBA00023136"/>
    </source>
</evidence>
<evidence type="ECO:0000259" key="8">
    <source>
        <dbReference type="PROSITE" id="PS50835"/>
    </source>
</evidence>
<dbReference type="SUPFAM" id="SSF48726">
    <property type="entry name" value="Immunoglobulin"/>
    <property type="match status" value="2"/>
</dbReference>
<dbReference type="InParanoid" id="A0A667XHE8"/>
<evidence type="ECO:0000256" key="7">
    <source>
        <dbReference type="SAM" id="SignalP"/>
    </source>
</evidence>
<evidence type="ECO:0000256" key="3">
    <source>
        <dbReference type="ARBA" id="ARBA00023157"/>
    </source>
</evidence>
<dbReference type="InterPro" id="IPR013098">
    <property type="entry name" value="Ig_I-set"/>
</dbReference>
<evidence type="ECO:0000256" key="1">
    <source>
        <dbReference type="ARBA" id="ARBA00004479"/>
    </source>
</evidence>
<evidence type="ECO:0000313" key="10">
    <source>
        <dbReference type="Proteomes" id="UP000472263"/>
    </source>
</evidence>
<gene>
    <name evidence="9" type="primary">tmigd1</name>
</gene>
<comment type="subcellular location">
    <subcellularLocation>
        <location evidence="1">Membrane</location>
        <topology evidence="1">Single-pass type I membrane protein</topology>
    </subcellularLocation>
</comment>
<keyword evidence="6" id="KW-1133">Transmembrane helix</keyword>
<dbReference type="Pfam" id="PF07679">
    <property type="entry name" value="I-set"/>
    <property type="match status" value="1"/>
</dbReference>
<dbReference type="GO" id="GO:0050839">
    <property type="term" value="F:cell adhesion molecule binding"/>
    <property type="evidence" value="ECO:0007669"/>
    <property type="project" value="TreeGrafter"/>
</dbReference>
<evidence type="ECO:0000256" key="6">
    <source>
        <dbReference type="SAM" id="Phobius"/>
    </source>
</evidence>
<reference evidence="9" key="3">
    <citation type="submission" date="2025-09" db="UniProtKB">
        <authorList>
            <consortium name="Ensembl"/>
        </authorList>
    </citation>
    <scope>IDENTIFICATION</scope>
</reference>
<dbReference type="Ensembl" id="ENSMMDT00005017549.1">
    <property type="protein sequence ID" value="ENSMMDP00005017120.1"/>
    <property type="gene ID" value="ENSMMDG00005008630.1"/>
</dbReference>
<name>A0A667XHE8_9TELE</name>
<keyword evidence="2 6" id="KW-0472">Membrane</keyword>
<feature type="chain" id="PRO_5025575757" evidence="7">
    <location>
        <begin position="25"/>
        <end position="259"/>
    </location>
</feature>
<dbReference type="InterPro" id="IPR051275">
    <property type="entry name" value="Cell_adhesion_signaling"/>
</dbReference>
<dbReference type="InterPro" id="IPR036179">
    <property type="entry name" value="Ig-like_dom_sf"/>
</dbReference>
<keyword evidence="4" id="KW-0325">Glycoprotein</keyword>
<feature type="domain" description="Ig-like" evidence="8">
    <location>
        <begin position="8"/>
        <end position="109"/>
    </location>
</feature>
<keyword evidence="3" id="KW-1015">Disulfide bond</keyword>
<dbReference type="InterPro" id="IPR013783">
    <property type="entry name" value="Ig-like_fold"/>
</dbReference>
<dbReference type="PROSITE" id="PS50835">
    <property type="entry name" value="IG_LIKE"/>
    <property type="match status" value="2"/>
</dbReference>
<feature type="signal peptide" evidence="7">
    <location>
        <begin position="1"/>
        <end position="24"/>
    </location>
</feature>
<dbReference type="GeneTree" id="ENSGT00510000048311"/>
<organism evidence="9 10">
    <name type="scientific">Myripristis murdjan</name>
    <name type="common">pinecone soldierfish</name>
    <dbReference type="NCBI Taxonomy" id="586833"/>
    <lineage>
        <taxon>Eukaryota</taxon>
        <taxon>Metazoa</taxon>
        <taxon>Chordata</taxon>
        <taxon>Craniata</taxon>
        <taxon>Vertebrata</taxon>
        <taxon>Euteleostomi</taxon>
        <taxon>Actinopterygii</taxon>
        <taxon>Neopterygii</taxon>
        <taxon>Teleostei</taxon>
        <taxon>Neoteleostei</taxon>
        <taxon>Acanthomorphata</taxon>
        <taxon>Holocentriformes</taxon>
        <taxon>Holocentridae</taxon>
        <taxon>Myripristis</taxon>
    </lineage>
</organism>
<evidence type="ECO:0000256" key="5">
    <source>
        <dbReference type="ARBA" id="ARBA00023319"/>
    </source>
</evidence>
<reference evidence="9" key="2">
    <citation type="submission" date="2025-08" db="UniProtKB">
        <authorList>
            <consortium name="Ensembl"/>
        </authorList>
    </citation>
    <scope>IDENTIFICATION</scope>
</reference>
<evidence type="ECO:0000256" key="4">
    <source>
        <dbReference type="ARBA" id="ARBA00023180"/>
    </source>
</evidence>
<protein>
    <submittedName>
        <fullName evidence="9">Transmembrane and immunoglobulin domain containing 1</fullName>
    </submittedName>
</protein>
<dbReference type="InterPro" id="IPR003599">
    <property type="entry name" value="Ig_sub"/>
</dbReference>
<feature type="transmembrane region" description="Helical" evidence="6">
    <location>
        <begin position="212"/>
        <end position="231"/>
    </location>
</feature>
<dbReference type="SMART" id="SM00409">
    <property type="entry name" value="IG"/>
    <property type="match status" value="2"/>
</dbReference>
<dbReference type="Gene3D" id="2.60.40.10">
    <property type="entry name" value="Immunoglobulins"/>
    <property type="match status" value="2"/>
</dbReference>
<dbReference type="AlphaFoldDB" id="A0A667XHE8"/>
<keyword evidence="6" id="KW-0812">Transmembrane</keyword>
<keyword evidence="5" id="KW-0393">Immunoglobulin domain</keyword>
<dbReference type="InterPro" id="IPR007110">
    <property type="entry name" value="Ig-like_dom"/>
</dbReference>
<dbReference type="PANTHER" id="PTHR11640">
    <property type="entry name" value="NEPHRIN"/>
    <property type="match status" value="1"/>
</dbReference>
<keyword evidence="7" id="KW-0732">Signal</keyword>
<dbReference type="GO" id="GO:0098609">
    <property type="term" value="P:cell-cell adhesion"/>
    <property type="evidence" value="ECO:0007669"/>
    <property type="project" value="TreeGrafter"/>
</dbReference>
<evidence type="ECO:0000313" key="9">
    <source>
        <dbReference type="Ensembl" id="ENSMMDP00005017120.1"/>
    </source>
</evidence>
<dbReference type="PANTHER" id="PTHR11640:SF31">
    <property type="entry name" value="IRREGULAR CHIASM C-ROUGHEST PROTEIN-RELATED"/>
    <property type="match status" value="1"/>
</dbReference>
<accession>A0A667XHE8</accession>
<dbReference type="Pfam" id="PF00047">
    <property type="entry name" value="ig"/>
    <property type="match status" value="1"/>
</dbReference>